<sequence length="39" mass="4802">MIFRFFKILIQIVYPVSFTKKNERCNSDSFGRFISRWII</sequence>
<organism evidence="1 2">
    <name type="scientific">Leptospira interrogans serovar Lora str. TE 1992</name>
    <dbReference type="NCBI Taxonomy" id="1193028"/>
    <lineage>
        <taxon>Bacteria</taxon>
        <taxon>Pseudomonadati</taxon>
        <taxon>Spirochaetota</taxon>
        <taxon>Spirochaetia</taxon>
        <taxon>Leptospirales</taxon>
        <taxon>Leptospiraceae</taxon>
        <taxon>Leptospira</taxon>
    </lineage>
</organism>
<gene>
    <name evidence="1" type="ORF">LEP1GSC067_0167</name>
</gene>
<dbReference type="EMBL" id="AKWW02000070">
    <property type="protein sequence ID" value="EMF40775.1"/>
    <property type="molecule type" value="Genomic_DNA"/>
</dbReference>
<reference evidence="1 2" key="1">
    <citation type="submission" date="2013-01" db="EMBL/GenBank/DDBJ databases">
        <authorList>
            <person name="Harkins D.M."/>
            <person name="Durkin A.S."/>
            <person name="Brinkac L.M."/>
            <person name="Haft D.H."/>
            <person name="Selengut J.D."/>
            <person name="Sanka R."/>
            <person name="DePew J."/>
            <person name="Purushe J."/>
            <person name="Hartskeerl R.A."/>
            <person name="Ahmed A."/>
            <person name="van der Linden H."/>
            <person name="Goris M.G.A."/>
            <person name="Vinetz J.M."/>
            <person name="Sutton G.G."/>
            <person name="Nierman W.C."/>
            <person name="Fouts D.E."/>
        </authorList>
    </citation>
    <scope>NUCLEOTIDE SEQUENCE [LARGE SCALE GENOMIC DNA]</scope>
    <source>
        <strain evidence="1 2">TE 1992</strain>
    </source>
</reference>
<protein>
    <submittedName>
        <fullName evidence="1">Uncharacterized protein</fullName>
    </submittedName>
</protein>
<dbReference type="Proteomes" id="UP000011754">
    <property type="component" value="Unassembled WGS sequence"/>
</dbReference>
<evidence type="ECO:0000313" key="1">
    <source>
        <dbReference type="EMBL" id="EMF40775.1"/>
    </source>
</evidence>
<comment type="caution">
    <text evidence="1">The sequence shown here is derived from an EMBL/GenBank/DDBJ whole genome shotgun (WGS) entry which is preliminary data.</text>
</comment>
<proteinExistence type="predicted"/>
<name>M3E132_LEPIR</name>
<evidence type="ECO:0000313" key="2">
    <source>
        <dbReference type="Proteomes" id="UP000011754"/>
    </source>
</evidence>
<dbReference type="AlphaFoldDB" id="M3E132"/>
<accession>M3E132</accession>